<accession>A0ABS7SYR0</accession>
<protein>
    <recommendedName>
        <fullName evidence="3">Phage transcriptional regulator, RinA family</fullName>
    </recommendedName>
</protein>
<proteinExistence type="predicted"/>
<name>A0ABS7SYR0_9FIRM</name>
<organism evidence="1 2">
    <name type="scientific">Anaerococcus murdochii</name>
    <dbReference type="NCBI Taxonomy" id="411577"/>
    <lineage>
        <taxon>Bacteria</taxon>
        <taxon>Bacillati</taxon>
        <taxon>Bacillota</taxon>
        <taxon>Tissierellia</taxon>
        <taxon>Tissierellales</taxon>
        <taxon>Peptoniphilaceae</taxon>
        <taxon>Anaerococcus</taxon>
    </lineage>
</organism>
<dbReference type="RefSeq" id="WP_223418985.1">
    <property type="nucleotide sequence ID" value="NZ_JAIPME010000002.1"/>
</dbReference>
<sequence>MRNFYEMAVKDKLLKYTYAKEFLARIDNDIMCLKNKEKNKNMIGKYGISSGAGGSLSQEEIILNINAEIDLLEKNRQSNIDLIKRMDKAMEGMSELEKDITLEIYGKKKRDGRIETLKSKYHYSQSQIYRIANDGVRHISLMLYGNC</sequence>
<evidence type="ECO:0008006" key="3">
    <source>
        <dbReference type="Google" id="ProtNLM"/>
    </source>
</evidence>
<evidence type="ECO:0000313" key="2">
    <source>
        <dbReference type="Proteomes" id="UP000734271"/>
    </source>
</evidence>
<keyword evidence="2" id="KW-1185">Reference proteome</keyword>
<gene>
    <name evidence="1" type="ORF">K8P03_05095</name>
</gene>
<reference evidence="1 2" key="1">
    <citation type="submission" date="2021-08" db="EMBL/GenBank/DDBJ databases">
        <title>FDA dAtabase for Regulatory Grade micrObial Sequences (FDA-ARGOS): Supporting development and validation of Infectious Disease Dx tests.</title>
        <authorList>
            <person name="Sproer C."/>
            <person name="Gronow S."/>
            <person name="Severitt S."/>
            <person name="Schroder I."/>
            <person name="Tallon L."/>
            <person name="Sadzewicz L."/>
            <person name="Zhao X."/>
            <person name="Boylan J."/>
            <person name="Ott S."/>
            <person name="Bowen H."/>
            <person name="Vavikolanu K."/>
            <person name="Hazen T."/>
            <person name="Aluvathingal J."/>
            <person name="Nadendla S."/>
            <person name="Lowell S."/>
            <person name="Myers T."/>
            <person name="Yan Y."/>
            <person name="Sichtig H."/>
        </authorList>
    </citation>
    <scope>NUCLEOTIDE SEQUENCE [LARGE SCALE GENOMIC DNA]</scope>
    <source>
        <strain evidence="1 2">FDAARGOS_1460</strain>
    </source>
</reference>
<dbReference type="EMBL" id="JAIPME010000002">
    <property type="protein sequence ID" value="MBZ2386674.1"/>
    <property type="molecule type" value="Genomic_DNA"/>
</dbReference>
<evidence type="ECO:0000313" key="1">
    <source>
        <dbReference type="EMBL" id="MBZ2386674.1"/>
    </source>
</evidence>
<dbReference type="Proteomes" id="UP000734271">
    <property type="component" value="Unassembled WGS sequence"/>
</dbReference>
<comment type="caution">
    <text evidence="1">The sequence shown here is derived from an EMBL/GenBank/DDBJ whole genome shotgun (WGS) entry which is preliminary data.</text>
</comment>